<sequence length="554" mass="61616">MTAHENGNNITSHRSHPDRTDAVIMGVNSRWSTATASGVFSCLNRRFSLFSFVPLTPDLSTPQALLFATRPPTALAPRTYGQIVSPSFDHTMATSSFPAASCPCCSFVRDGLFLPWNDVGQTEPNTDDVDQSEKNATQSTDVISPVEAWKIISSDKGKHQVLLVDTHGHPHLEREIEYADTCDDATEAETAVVIPAGTVNRGVVSLTCAVSPSDWNDALKYAAQSPFQLPALGVHPWSEKENMLDIFRCNEANLRFSNTPSRYLGDILIENDHIEELEKHLRWDWLTELENHLSQHPNLIVGEIGLCKMAKFVRDFPKEQGGKATALQLQKLVFRKQMELAAKWSRPVTVHCVNMHKAFLEVMNEILQQAKESYNSKHNESDQKDTLQHCTRSAFPPAIAMHSFTGTAQHVQDLLCFEREVMDPDQLSKTRRVLLKQKKQTVASVSPEETSNNRSGEQNCLFYFGFSHAVNHRMCTSEKARRKGIEAVSSVPSDRLLVESDVHATADVALGTAGAVAYVAFARGDLLRDVAEQATRNGLRYLSSSSLRSELINQ</sequence>
<dbReference type="EMBL" id="JABMIG020000144">
    <property type="protein sequence ID" value="KAL3789248.1"/>
    <property type="molecule type" value="Genomic_DNA"/>
</dbReference>
<gene>
    <name evidence="1" type="ORF">HJC23_002833</name>
</gene>
<dbReference type="Gene3D" id="3.20.20.140">
    <property type="entry name" value="Metal-dependent hydrolases"/>
    <property type="match status" value="1"/>
</dbReference>
<evidence type="ECO:0000313" key="1">
    <source>
        <dbReference type="EMBL" id="KAL3789248.1"/>
    </source>
</evidence>
<dbReference type="Proteomes" id="UP001516023">
    <property type="component" value="Unassembled WGS sequence"/>
</dbReference>
<dbReference type="AlphaFoldDB" id="A0ABD3PM33"/>
<dbReference type="SUPFAM" id="SSF51556">
    <property type="entry name" value="Metallo-dependent hydrolases"/>
    <property type="match status" value="1"/>
</dbReference>
<accession>A0ABD3PM33</accession>
<evidence type="ECO:0008006" key="3">
    <source>
        <dbReference type="Google" id="ProtNLM"/>
    </source>
</evidence>
<protein>
    <recommendedName>
        <fullName evidence="3">TatD related DNase</fullName>
    </recommendedName>
</protein>
<evidence type="ECO:0000313" key="2">
    <source>
        <dbReference type="Proteomes" id="UP001516023"/>
    </source>
</evidence>
<organism evidence="1 2">
    <name type="scientific">Cyclotella cryptica</name>
    <dbReference type="NCBI Taxonomy" id="29204"/>
    <lineage>
        <taxon>Eukaryota</taxon>
        <taxon>Sar</taxon>
        <taxon>Stramenopiles</taxon>
        <taxon>Ochrophyta</taxon>
        <taxon>Bacillariophyta</taxon>
        <taxon>Coscinodiscophyceae</taxon>
        <taxon>Thalassiosirophycidae</taxon>
        <taxon>Stephanodiscales</taxon>
        <taxon>Stephanodiscaceae</taxon>
        <taxon>Cyclotella</taxon>
    </lineage>
</organism>
<comment type="caution">
    <text evidence="1">The sequence shown here is derived from an EMBL/GenBank/DDBJ whole genome shotgun (WGS) entry which is preliminary data.</text>
</comment>
<name>A0ABD3PM33_9STRA</name>
<dbReference type="InterPro" id="IPR001130">
    <property type="entry name" value="TatD-like"/>
</dbReference>
<dbReference type="InterPro" id="IPR053044">
    <property type="entry name" value="Metallo-hydrolase/TatD-type"/>
</dbReference>
<dbReference type="Pfam" id="PF01026">
    <property type="entry name" value="TatD_DNase"/>
    <property type="match status" value="1"/>
</dbReference>
<proteinExistence type="predicted"/>
<reference evidence="1 2" key="1">
    <citation type="journal article" date="2020" name="G3 (Bethesda)">
        <title>Improved Reference Genome for Cyclotella cryptica CCMP332, a Model for Cell Wall Morphogenesis, Salinity Adaptation, and Lipid Production in Diatoms (Bacillariophyta).</title>
        <authorList>
            <person name="Roberts W.R."/>
            <person name="Downey K.M."/>
            <person name="Ruck E.C."/>
            <person name="Traller J.C."/>
            <person name="Alverson A.J."/>
        </authorList>
    </citation>
    <scope>NUCLEOTIDE SEQUENCE [LARGE SCALE GENOMIC DNA]</scope>
    <source>
        <strain evidence="1 2">CCMP332</strain>
    </source>
</reference>
<dbReference type="InterPro" id="IPR032466">
    <property type="entry name" value="Metal_Hydrolase"/>
</dbReference>
<dbReference type="PANTHER" id="PTHR47345">
    <property type="entry name" value="CUT9-INTERACTING PROTEIN SCN1"/>
    <property type="match status" value="1"/>
</dbReference>
<dbReference type="PANTHER" id="PTHR47345:SF1">
    <property type="entry name" value="CUT9-INTERACTING PROTEIN SCN1"/>
    <property type="match status" value="1"/>
</dbReference>
<keyword evidence="2" id="KW-1185">Reference proteome</keyword>